<keyword evidence="4 7" id="KW-1133">Transmembrane helix</keyword>
<comment type="subcellular location">
    <subcellularLocation>
        <location evidence="1">Cell membrane</location>
        <topology evidence="1">Multi-pass membrane protein</topology>
    </subcellularLocation>
</comment>
<sequence length="390" mass="40660">MLSRVVVEAAANLVASRQRSALALLGILIGAAAVIAMLNIGAIARNETVRQFRQLGTDVLTLRVDAPSGLGSFRLADVEAVPQEIPAVLDIAPFVLGGATLLHEGMTGMGTQLGVTASFASVARLRLREGRFISAHDRFELYIVLGAGLAQQLSAPYAPVRVGSQLRQGRYVFTVIGILEPVLQSPMMPVDVDGTAFVSIANMRRLMPDPQLSMAVARIHPEADPGAVMAALQRSFAPKLRDATLSLQSAKQLLAGMQGQMQLFTLLLGTVGGIALVLGGVGVMNIMLVSVAERKREIGVRLAIGAAPGDIRLLFLAEAVILSLAGGALGVLLGLGGAYAFAGASGWQYIFSPSAAPLGAGVSVAVGIFFGFYPAVMAARLDPIEALRSE</sequence>
<feature type="transmembrane region" description="Helical" evidence="7">
    <location>
        <begin position="313"/>
        <end position="342"/>
    </location>
</feature>
<dbReference type="RefSeq" id="WP_076956065.1">
    <property type="nucleotide sequence ID" value="NZ_MLCO01000024.1"/>
</dbReference>
<name>A0A1V2H7G0_9PROT</name>
<dbReference type="InterPro" id="IPR003838">
    <property type="entry name" value="ABC3_permease_C"/>
</dbReference>
<dbReference type="InterPro" id="IPR050250">
    <property type="entry name" value="Macrolide_Exporter_MacB"/>
</dbReference>
<evidence type="ECO:0000256" key="2">
    <source>
        <dbReference type="ARBA" id="ARBA00022475"/>
    </source>
</evidence>
<keyword evidence="3 7" id="KW-0812">Transmembrane</keyword>
<dbReference type="Pfam" id="PF02687">
    <property type="entry name" value="FtsX"/>
    <property type="match status" value="1"/>
</dbReference>
<dbReference type="Pfam" id="PF12704">
    <property type="entry name" value="MacB_PCD"/>
    <property type="match status" value="1"/>
</dbReference>
<evidence type="ECO:0000313" key="10">
    <source>
        <dbReference type="EMBL" id="ONG57909.1"/>
    </source>
</evidence>
<feature type="transmembrane region" description="Helical" evidence="7">
    <location>
        <begin position="263"/>
        <end position="292"/>
    </location>
</feature>
<feature type="domain" description="MacB-like periplasmic core" evidence="9">
    <location>
        <begin position="20"/>
        <end position="234"/>
    </location>
</feature>
<dbReference type="EMBL" id="MLCO01000024">
    <property type="protein sequence ID" value="ONG57909.1"/>
    <property type="molecule type" value="Genomic_DNA"/>
</dbReference>
<proteinExistence type="inferred from homology"/>
<evidence type="ECO:0000256" key="5">
    <source>
        <dbReference type="ARBA" id="ARBA00023136"/>
    </source>
</evidence>
<accession>A0A1V2H7G0</accession>
<dbReference type="GO" id="GO:0005886">
    <property type="term" value="C:plasma membrane"/>
    <property type="evidence" value="ECO:0007669"/>
    <property type="project" value="UniProtKB-SubCell"/>
</dbReference>
<evidence type="ECO:0000256" key="6">
    <source>
        <dbReference type="ARBA" id="ARBA00038076"/>
    </source>
</evidence>
<evidence type="ECO:0000313" key="11">
    <source>
        <dbReference type="Proteomes" id="UP000188879"/>
    </source>
</evidence>
<dbReference type="InterPro" id="IPR025857">
    <property type="entry name" value="MacB_PCD"/>
</dbReference>
<evidence type="ECO:0000256" key="1">
    <source>
        <dbReference type="ARBA" id="ARBA00004651"/>
    </source>
</evidence>
<keyword evidence="2" id="KW-1003">Cell membrane</keyword>
<dbReference type="PANTHER" id="PTHR30572:SF4">
    <property type="entry name" value="ABC TRANSPORTER PERMEASE YTRF"/>
    <property type="match status" value="1"/>
</dbReference>
<evidence type="ECO:0000256" key="4">
    <source>
        <dbReference type="ARBA" id="ARBA00022989"/>
    </source>
</evidence>
<comment type="similarity">
    <text evidence="6">Belongs to the ABC-4 integral membrane protein family.</text>
</comment>
<feature type="domain" description="ABC3 transporter permease C-terminal" evidence="8">
    <location>
        <begin position="271"/>
        <end position="383"/>
    </location>
</feature>
<dbReference type="Proteomes" id="UP000188879">
    <property type="component" value="Unassembled WGS sequence"/>
</dbReference>
<reference evidence="10 11" key="1">
    <citation type="submission" date="2016-10" db="EMBL/GenBank/DDBJ databases">
        <title>Draft Genome sequence of Roseomonas sp. strain M3.</title>
        <authorList>
            <person name="Subhash Y."/>
            <person name="Lee S."/>
        </authorList>
    </citation>
    <scope>NUCLEOTIDE SEQUENCE [LARGE SCALE GENOMIC DNA]</scope>
    <source>
        <strain evidence="10 11">M3</strain>
    </source>
</reference>
<keyword evidence="11" id="KW-1185">Reference proteome</keyword>
<dbReference type="GO" id="GO:0022857">
    <property type="term" value="F:transmembrane transporter activity"/>
    <property type="evidence" value="ECO:0007669"/>
    <property type="project" value="TreeGrafter"/>
</dbReference>
<evidence type="ECO:0000259" key="9">
    <source>
        <dbReference type="Pfam" id="PF12704"/>
    </source>
</evidence>
<dbReference type="AlphaFoldDB" id="A0A1V2H7G0"/>
<gene>
    <name evidence="10" type="ORF">BKE38_03855</name>
</gene>
<feature type="transmembrane region" description="Helical" evidence="7">
    <location>
        <begin position="354"/>
        <end position="373"/>
    </location>
</feature>
<evidence type="ECO:0000259" key="8">
    <source>
        <dbReference type="Pfam" id="PF02687"/>
    </source>
</evidence>
<dbReference type="PANTHER" id="PTHR30572">
    <property type="entry name" value="MEMBRANE COMPONENT OF TRANSPORTER-RELATED"/>
    <property type="match status" value="1"/>
</dbReference>
<evidence type="ECO:0000256" key="7">
    <source>
        <dbReference type="SAM" id="Phobius"/>
    </source>
</evidence>
<protein>
    <recommendedName>
        <fullName evidence="12">ABC transporter permease</fullName>
    </recommendedName>
</protein>
<evidence type="ECO:0008006" key="12">
    <source>
        <dbReference type="Google" id="ProtNLM"/>
    </source>
</evidence>
<evidence type="ECO:0000256" key="3">
    <source>
        <dbReference type="ARBA" id="ARBA00022692"/>
    </source>
</evidence>
<keyword evidence="5 7" id="KW-0472">Membrane</keyword>
<feature type="transmembrane region" description="Helical" evidence="7">
    <location>
        <begin position="21"/>
        <end position="44"/>
    </location>
</feature>
<comment type="caution">
    <text evidence="10">The sequence shown here is derived from an EMBL/GenBank/DDBJ whole genome shotgun (WGS) entry which is preliminary data.</text>
</comment>
<organism evidence="10 11">
    <name type="scientific">Teichococcus deserti</name>
    <dbReference type="NCBI Taxonomy" id="1817963"/>
    <lineage>
        <taxon>Bacteria</taxon>
        <taxon>Pseudomonadati</taxon>
        <taxon>Pseudomonadota</taxon>
        <taxon>Alphaproteobacteria</taxon>
        <taxon>Acetobacterales</taxon>
        <taxon>Roseomonadaceae</taxon>
        <taxon>Roseomonas</taxon>
    </lineage>
</organism>